<protein>
    <submittedName>
        <fullName evidence="2">Uncharacterized protein</fullName>
    </submittedName>
</protein>
<name>A0A1A6G367_NEOLE</name>
<dbReference type="EMBL" id="LZPO01107392">
    <property type="protein sequence ID" value="OBS60648.1"/>
    <property type="molecule type" value="Genomic_DNA"/>
</dbReference>
<accession>A0A1A6G367</accession>
<gene>
    <name evidence="2" type="ORF">A6R68_08227</name>
</gene>
<dbReference type="Proteomes" id="UP000092124">
    <property type="component" value="Unassembled WGS sequence"/>
</dbReference>
<organism evidence="2 3">
    <name type="scientific">Neotoma lepida</name>
    <name type="common">Desert woodrat</name>
    <dbReference type="NCBI Taxonomy" id="56216"/>
    <lineage>
        <taxon>Eukaryota</taxon>
        <taxon>Metazoa</taxon>
        <taxon>Chordata</taxon>
        <taxon>Craniata</taxon>
        <taxon>Vertebrata</taxon>
        <taxon>Euteleostomi</taxon>
        <taxon>Mammalia</taxon>
        <taxon>Eutheria</taxon>
        <taxon>Euarchontoglires</taxon>
        <taxon>Glires</taxon>
        <taxon>Rodentia</taxon>
        <taxon>Myomorpha</taxon>
        <taxon>Muroidea</taxon>
        <taxon>Cricetidae</taxon>
        <taxon>Neotominae</taxon>
        <taxon>Neotoma</taxon>
    </lineage>
</organism>
<evidence type="ECO:0000313" key="2">
    <source>
        <dbReference type="EMBL" id="OBS60648.1"/>
    </source>
</evidence>
<keyword evidence="3" id="KW-1185">Reference proteome</keyword>
<comment type="caution">
    <text evidence="2">The sequence shown here is derived from an EMBL/GenBank/DDBJ whole genome shotgun (WGS) entry which is preliminary data.</text>
</comment>
<dbReference type="AlphaFoldDB" id="A0A1A6G367"/>
<feature type="region of interest" description="Disordered" evidence="1">
    <location>
        <begin position="1"/>
        <end position="34"/>
    </location>
</feature>
<reference evidence="2 3" key="1">
    <citation type="submission" date="2016-06" db="EMBL/GenBank/DDBJ databases">
        <title>The Draft Genome Sequence and Annotation of the Desert Woodrat Neotoma lepida.</title>
        <authorList>
            <person name="Campbell M."/>
            <person name="Oakeson K.F."/>
            <person name="Yandell M."/>
            <person name="Halpert J.R."/>
            <person name="Dearing D."/>
        </authorList>
    </citation>
    <scope>NUCLEOTIDE SEQUENCE [LARGE SCALE GENOMIC DNA]</scope>
    <source>
        <strain evidence="2">417</strain>
        <tissue evidence="2">Liver</tissue>
    </source>
</reference>
<proteinExistence type="predicted"/>
<evidence type="ECO:0000313" key="3">
    <source>
        <dbReference type="Proteomes" id="UP000092124"/>
    </source>
</evidence>
<sequence>MKLSGHRGSNMGFSGGTRVESVATPRTNSGAGHRVGGPKRVMNFCCTCFKIQRVMLNLRVSM</sequence>
<evidence type="ECO:0000256" key="1">
    <source>
        <dbReference type="SAM" id="MobiDB-lite"/>
    </source>
</evidence>